<comment type="caution">
    <text evidence="1">The sequence shown here is derived from an EMBL/GenBank/DDBJ whole genome shotgun (WGS) entry which is preliminary data.</text>
</comment>
<organism evidence="1">
    <name type="scientific">marine sediment metagenome</name>
    <dbReference type="NCBI Taxonomy" id="412755"/>
    <lineage>
        <taxon>unclassified sequences</taxon>
        <taxon>metagenomes</taxon>
        <taxon>ecological metagenomes</taxon>
    </lineage>
</organism>
<proteinExistence type="predicted"/>
<sequence length="58" mass="6448">MIIPVTVESIDGDATDRNDRALPARKEIVIYSRECTIDDAISEIEMALGRLIDPETSE</sequence>
<reference evidence="1" key="1">
    <citation type="journal article" date="2015" name="Nature">
        <title>Complex archaea that bridge the gap between prokaryotes and eukaryotes.</title>
        <authorList>
            <person name="Spang A."/>
            <person name="Saw J.H."/>
            <person name="Jorgensen S.L."/>
            <person name="Zaremba-Niedzwiedzka K."/>
            <person name="Martijn J."/>
            <person name="Lind A.E."/>
            <person name="van Eijk R."/>
            <person name="Schleper C."/>
            <person name="Guy L."/>
            <person name="Ettema T.J."/>
        </authorList>
    </citation>
    <scope>NUCLEOTIDE SEQUENCE</scope>
</reference>
<dbReference type="EMBL" id="LAZR01018115">
    <property type="protein sequence ID" value="KKL97656.1"/>
    <property type="molecule type" value="Genomic_DNA"/>
</dbReference>
<accession>A0A0F9H3U3</accession>
<evidence type="ECO:0000313" key="1">
    <source>
        <dbReference type="EMBL" id="KKL97656.1"/>
    </source>
</evidence>
<gene>
    <name evidence="1" type="ORF">LCGC14_1832310</name>
</gene>
<protein>
    <submittedName>
        <fullName evidence="1">Uncharacterized protein</fullName>
    </submittedName>
</protein>
<name>A0A0F9H3U3_9ZZZZ</name>
<dbReference type="AlphaFoldDB" id="A0A0F9H3U3"/>